<reference evidence="1" key="1">
    <citation type="submission" date="2020-03" db="EMBL/GenBank/DDBJ databases">
        <title>The deep terrestrial virosphere.</title>
        <authorList>
            <person name="Holmfeldt K."/>
            <person name="Nilsson E."/>
            <person name="Simone D."/>
            <person name="Lopez-Fernandez M."/>
            <person name="Wu X."/>
            <person name="de Brujin I."/>
            <person name="Lundin D."/>
            <person name="Andersson A."/>
            <person name="Bertilsson S."/>
            <person name="Dopson M."/>
        </authorList>
    </citation>
    <scope>NUCLEOTIDE SEQUENCE</scope>
    <source>
        <strain evidence="1">TM448B01641</strain>
    </source>
</reference>
<dbReference type="AlphaFoldDB" id="A0A6M3XP86"/>
<accession>A0A6M3XP86</accession>
<protein>
    <submittedName>
        <fullName evidence="1">Putative tail protein</fullName>
    </submittedName>
</protein>
<dbReference type="EMBL" id="MT144801">
    <property type="protein sequence ID" value="QJH99661.1"/>
    <property type="molecule type" value="Genomic_DNA"/>
</dbReference>
<organism evidence="1">
    <name type="scientific">viral metagenome</name>
    <dbReference type="NCBI Taxonomy" id="1070528"/>
    <lineage>
        <taxon>unclassified sequences</taxon>
        <taxon>metagenomes</taxon>
        <taxon>organismal metagenomes</taxon>
    </lineage>
</organism>
<sequence>MPFQKIINKATGVEIDTGTDDAKYATPKAIADSAVTTATKTQTLTNKTFTDAKFTTTINAQIGITYTLVLTDNAKLITLGNAAAIAVTIPTNASVAFPIGSQIDLVQILAGKVTFSGIGVTINSKGGNKSIAAQWVGVSLIKTDTDTWLLLGELIA</sequence>
<proteinExistence type="predicted"/>
<gene>
    <name evidence="1" type="ORF">TM448B01641_0009</name>
</gene>
<name>A0A6M3XP86_9ZZZZ</name>
<evidence type="ECO:0000313" key="1">
    <source>
        <dbReference type="EMBL" id="QJH99661.1"/>
    </source>
</evidence>